<protein>
    <recommendedName>
        <fullName evidence="5">WD repeat-containing protein 47</fullName>
    </recommendedName>
</protein>
<reference evidence="3" key="1">
    <citation type="journal article" date="2023" name="bioRxiv">
        <title>Scaffold-level genome assemblies of two parasitoid biocontrol wasps reveal the parthenogenesis mechanism and an associated novel virus.</title>
        <authorList>
            <person name="Inwood S."/>
            <person name="Skelly J."/>
            <person name="Guhlin J."/>
            <person name="Harrop T."/>
            <person name="Goldson S."/>
            <person name="Dearden P."/>
        </authorList>
    </citation>
    <scope>NUCLEOTIDE SEQUENCE</scope>
    <source>
        <strain evidence="3">Irish</strain>
        <tissue evidence="3">Whole body</tissue>
    </source>
</reference>
<dbReference type="AlphaFoldDB" id="A0AA39FXU8"/>
<dbReference type="CDD" id="cd00200">
    <property type="entry name" value="WD40"/>
    <property type="match status" value="1"/>
</dbReference>
<dbReference type="SMART" id="SM00320">
    <property type="entry name" value="WD40"/>
    <property type="match status" value="7"/>
</dbReference>
<proteinExistence type="predicted"/>
<feature type="repeat" description="WD" evidence="1">
    <location>
        <begin position="512"/>
        <end position="552"/>
    </location>
</feature>
<gene>
    <name evidence="3" type="ORF">PV328_001744</name>
</gene>
<evidence type="ECO:0000256" key="1">
    <source>
        <dbReference type="PROSITE-ProRule" id="PRU00221"/>
    </source>
</evidence>
<dbReference type="Gene3D" id="2.130.10.10">
    <property type="entry name" value="YVTN repeat-like/Quinoprotein amine dehydrogenase"/>
    <property type="match status" value="2"/>
</dbReference>
<keyword evidence="1" id="KW-0853">WD repeat</keyword>
<reference evidence="3" key="2">
    <citation type="submission" date="2023-03" db="EMBL/GenBank/DDBJ databases">
        <authorList>
            <person name="Inwood S.N."/>
            <person name="Skelly J.G."/>
            <person name="Guhlin J."/>
            <person name="Harrop T.W.R."/>
            <person name="Goldson S.G."/>
            <person name="Dearden P.K."/>
        </authorList>
    </citation>
    <scope>NUCLEOTIDE SEQUENCE</scope>
    <source>
        <strain evidence="3">Irish</strain>
        <tissue evidence="3">Whole body</tissue>
    </source>
</reference>
<evidence type="ECO:0000256" key="2">
    <source>
        <dbReference type="SAM" id="MobiDB-lite"/>
    </source>
</evidence>
<dbReference type="Proteomes" id="UP001168990">
    <property type="component" value="Unassembled WGS sequence"/>
</dbReference>
<evidence type="ECO:0008006" key="5">
    <source>
        <dbReference type="Google" id="ProtNLM"/>
    </source>
</evidence>
<dbReference type="SUPFAM" id="SSF50978">
    <property type="entry name" value="WD40 repeat-like"/>
    <property type="match status" value="1"/>
</dbReference>
<feature type="repeat" description="WD" evidence="1">
    <location>
        <begin position="648"/>
        <end position="684"/>
    </location>
</feature>
<dbReference type="InterPro" id="IPR001680">
    <property type="entry name" value="WD40_rpt"/>
</dbReference>
<sequence>MSTSMHQQAAIHRLEELFRDVKLEHDHQTICPDLRMERKIIDQCCDIHGKHAKENCTNRRGSLNNIYSRKDSLNGRNRNDNINLSSNTLGRRSSLGLSSSIASTIKREVHPSSFPNTLRRDPLAASTGAINYYRRDSYNNVHQLSKRDTIGRSMGCLKKDNNISSTINYNAPLRRDYVAKSMTNLQRVPVSSTIRRDSLESNNRNITNVFGTSPNSLGTLKSGNININNNFNGRSVSNGNLKSCLAGSNGSSRNNLSVTLKSDPLHGSNGNLKKDKLGMSYGNFYNSSLRKGSFDRRRFSTDSLDNFKRNSWDPGRRDSSGSSGGWDDPIWEEGSEKPEPRPELDSTNGSSHSGRPKFVPVTALEDVQAVRCAEFHPHGKLYAVGSNSKTLRICSYPKLHDVREDHQTYQPTVLFKRTKHHKGSIYCLAWTPDGQLMATGSNDKTVKLMRFNADTSNLEGQEVELTMHDGTVRDLCFLEDSSNKSSLLISGGAGDCKIYVTDCTTGTPFQALSGHSGHVLTLYNWGGAMFVSGSQDKTVRFWDLRTRGCVNMVTPATVPGSRVGSPVAALCVDPSGRLLVSGHEDSSCVLFDIRGGRTVQCFKPHAADIRSIRFSPSAYYLLTGGYDNKIVLTDLQRDLTLPLPSVVVAQHQDKVISARWHPTEFSFLSTSADKTATLWALPPV</sequence>
<evidence type="ECO:0000313" key="3">
    <source>
        <dbReference type="EMBL" id="KAK0177723.1"/>
    </source>
</evidence>
<feature type="region of interest" description="Disordered" evidence="2">
    <location>
        <begin position="305"/>
        <end position="357"/>
    </location>
</feature>
<feature type="repeat" description="WD" evidence="1">
    <location>
        <begin position="418"/>
        <end position="448"/>
    </location>
</feature>
<name>A0AA39FXU8_9HYME</name>
<dbReference type="EMBL" id="JAQQBS010000001">
    <property type="protein sequence ID" value="KAK0177723.1"/>
    <property type="molecule type" value="Genomic_DNA"/>
</dbReference>
<feature type="region of interest" description="Disordered" evidence="2">
    <location>
        <begin position="248"/>
        <end position="277"/>
    </location>
</feature>
<feature type="repeat" description="WD" evidence="1">
    <location>
        <begin position="602"/>
        <end position="636"/>
    </location>
</feature>
<dbReference type="InterPro" id="IPR015943">
    <property type="entry name" value="WD40/YVTN_repeat-like_dom_sf"/>
</dbReference>
<dbReference type="InterPro" id="IPR040067">
    <property type="entry name" value="WDR47"/>
</dbReference>
<feature type="compositionally biased region" description="Basic and acidic residues" evidence="2">
    <location>
        <begin position="334"/>
        <end position="344"/>
    </location>
</feature>
<accession>A0AA39FXU8</accession>
<feature type="compositionally biased region" description="Polar residues" evidence="2">
    <location>
        <begin position="248"/>
        <end position="260"/>
    </location>
</feature>
<feature type="compositionally biased region" description="Basic and acidic residues" evidence="2">
    <location>
        <begin position="305"/>
        <end position="319"/>
    </location>
</feature>
<dbReference type="Pfam" id="PF00400">
    <property type="entry name" value="WD40"/>
    <property type="match status" value="6"/>
</dbReference>
<comment type="caution">
    <text evidence="3">The sequence shown here is derived from an EMBL/GenBank/DDBJ whole genome shotgun (WGS) entry which is preliminary data.</text>
</comment>
<keyword evidence="4" id="KW-1185">Reference proteome</keyword>
<organism evidence="3 4">
    <name type="scientific">Microctonus aethiopoides</name>
    <dbReference type="NCBI Taxonomy" id="144406"/>
    <lineage>
        <taxon>Eukaryota</taxon>
        <taxon>Metazoa</taxon>
        <taxon>Ecdysozoa</taxon>
        <taxon>Arthropoda</taxon>
        <taxon>Hexapoda</taxon>
        <taxon>Insecta</taxon>
        <taxon>Pterygota</taxon>
        <taxon>Neoptera</taxon>
        <taxon>Endopterygota</taxon>
        <taxon>Hymenoptera</taxon>
        <taxon>Apocrita</taxon>
        <taxon>Ichneumonoidea</taxon>
        <taxon>Braconidae</taxon>
        <taxon>Euphorinae</taxon>
        <taxon>Microctonus</taxon>
    </lineage>
</organism>
<dbReference type="InterPro" id="IPR036322">
    <property type="entry name" value="WD40_repeat_dom_sf"/>
</dbReference>
<dbReference type="PANTHER" id="PTHR19863:SF5">
    <property type="entry name" value="WD REPEAT-CONTAINING PROTEIN 47"/>
    <property type="match status" value="1"/>
</dbReference>
<dbReference type="PROSITE" id="PS50082">
    <property type="entry name" value="WD_REPEATS_2"/>
    <property type="match status" value="4"/>
</dbReference>
<evidence type="ECO:0000313" key="4">
    <source>
        <dbReference type="Proteomes" id="UP001168990"/>
    </source>
</evidence>
<dbReference type="PROSITE" id="PS50294">
    <property type="entry name" value="WD_REPEATS_REGION"/>
    <property type="match status" value="3"/>
</dbReference>
<dbReference type="PANTHER" id="PTHR19863">
    <property type="entry name" value="NEMITIN (NEURONAL ENRICHED MAP INTERACTING PROTEIN) HOMOLOG"/>
    <property type="match status" value="1"/>
</dbReference>